<reference evidence="11 12" key="1">
    <citation type="submission" date="2011-12" db="EMBL/GenBank/DDBJ databases">
        <title>Complete sequence of Mycobacterium rhodesiae NBB3.</title>
        <authorList>
            <consortium name="US DOE Joint Genome Institute"/>
            <person name="Lucas S."/>
            <person name="Han J."/>
            <person name="Lapidus A."/>
            <person name="Cheng J.-F."/>
            <person name="Goodwin L."/>
            <person name="Pitluck S."/>
            <person name="Peters L."/>
            <person name="Mikhailova N."/>
            <person name="Gu W."/>
            <person name="Detter J.C."/>
            <person name="Han C."/>
            <person name="Tapia R."/>
            <person name="Land M."/>
            <person name="Hauser L."/>
            <person name="Kyrpides N."/>
            <person name="Ivanova N."/>
            <person name="Pagani I."/>
            <person name="Mattes T."/>
            <person name="Holmes A."/>
            <person name="Rutledge P."/>
            <person name="Paulsen I."/>
            <person name="Coleman N."/>
            <person name="Woyke T."/>
        </authorList>
    </citation>
    <scope>NUCLEOTIDE SEQUENCE [LARGE SCALE GENOMIC DNA]</scope>
    <source>
        <strain evidence="11 12">NBB3</strain>
    </source>
</reference>
<evidence type="ECO:0000256" key="4">
    <source>
        <dbReference type="ARBA" id="ARBA00022516"/>
    </source>
</evidence>
<evidence type="ECO:0000256" key="7">
    <source>
        <dbReference type="ARBA" id="ARBA00023160"/>
    </source>
</evidence>
<dbReference type="FunFam" id="3.40.47.10:FF:000029">
    <property type="entry name" value="3-oxoacyl-[acyl-carrier-protein] synthase 1"/>
    <property type="match status" value="1"/>
</dbReference>
<comment type="subcellular location">
    <subcellularLocation>
        <location evidence="1">Cytoplasm</location>
    </subcellularLocation>
</comment>
<dbReference type="FunFam" id="3.40.47.10:FF:000018">
    <property type="entry name" value="3-oxoacyl-[acyl-carrier-protein] synthase 2"/>
    <property type="match status" value="1"/>
</dbReference>
<evidence type="ECO:0000256" key="6">
    <source>
        <dbReference type="ARBA" id="ARBA00022832"/>
    </source>
</evidence>
<evidence type="ECO:0000313" key="12">
    <source>
        <dbReference type="Proteomes" id="UP000005442"/>
    </source>
</evidence>
<comment type="similarity">
    <text evidence="3 9">Belongs to the thiolase-like superfamily. Beta-ketoacyl-ACP synthases family.</text>
</comment>
<dbReference type="PATRIC" id="fig|710685.3.peg.966"/>
<dbReference type="PROSITE" id="PS52004">
    <property type="entry name" value="KS3_2"/>
    <property type="match status" value="1"/>
</dbReference>
<keyword evidence="4" id="KW-0444">Lipid biosynthesis</keyword>
<dbReference type="CDD" id="cd00834">
    <property type="entry name" value="KAS_I_II"/>
    <property type="match status" value="1"/>
</dbReference>
<evidence type="ECO:0000256" key="3">
    <source>
        <dbReference type="ARBA" id="ARBA00008467"/>
    </source>
</evidence>
<evidence type="ECO:0000256" key="2">
    <source>
        <dbReference type="ARBA" id="ARBA00004796"/>
    </source>
</evidence>
<keyword evidence="5 9" id="KW-0808">Transferase</keyword>
<dbReference type="NCBIfam" id="NF005916">
    <property type="entry name" value="PRK07910.1"/>
    <property type="match status" value="1"/>
</dbReference>
<evidence type="ECO:0000256" key="9">
    <source>
        <dbReference type="RuleBase" id="RU003694"/>
    </source>
</evidence>
<dbReference type="InterPro" id="IPR014030">
    <property type="entry name" value="Ketoacyl_synth_N"/>
</dbReference>
<dbReference type="OrthoDB" id="9808669at2"/>
<evidence type="ECO:0000313" key="11">
    <source>
        <dbReference type="EMBL" id="AEV71589.1"/>
    </source>
</evidence>
<dbReference type="AlphaFoldDB" id="G8RSW7"/>
<dbReference type="eggNOG" id="COG0304">
    <property type="taxonomic scope" value="Bacteria"/>
</dbReference>
<dbReference type="PANTHER" id="PTHR11712">
    <property type="entry name" value="POLYKETIDE SYNTHASE-RELATED"/>
    <property type="match status" value="1"/>
</dbReference>
<dbReference type="Pfam" id="PF02801">
    <property type="entry name" value="Ketoacyl-synt_C"/>
    <property type="match status" value="1"/>
</dbReference>
<gene>
    <name evidence="11" type="ordered locus">MycrhN_0961</name>
</gene>
<keyword evidence="6" id="KW-0276">Fatty acid metabolism</keyword>
<accession>G8RSW7</accession>
<dbReference type="HOGENOM" id="CLU_000022_69_2_11"/>
<keyword evidence="12" id="KW-1185">Reference proteome</keyword>
<dbReference type="EMBL" id="CP003169">
    <property type="protein sequence ID" value="AEV71589.1"/>
    <property type="molecule type" value="Genomic_DNA"/>
</dbReference>
<dbReference type="STRING" id="710685.MycrhN_0961"/>
<dbReference type="Gene3D" id="3.40.47.10">
    <property type="match status" value="2"/>
</dbReference>
<dbReference type="GO" id="GO:0005829">
    <property type="term" value="C:cytosol"/>
    <property type="evidence" value="ECO:0007669"/>
    <property type="project" value="TreeGrafter"/>
</dbReference>
<evidence type="ECO:0000256" key="5">
    <source>
        <dbReference type="ARBA" id="ARBA00022679"/>
    </source>
</evidence>
<dbReference type="GO" id="GO:0004315">
    <property type="term" value="F:3-oxoacyl-[acyl-carrier-protein] synthase activity"/>
    <property type="evidence" value="ECO:0007669"/>
    <property type="project" value="UniProtKB-ARBA"/>
</dbReference>
<dbReference type="InterPro" id="IPR020841">
    <property type="entry name" value="PKS_Beta-ketoAc_synthase_dom"/>
</dbReference>
<proteinExistence type="inferred from homology"/>
<dbReference type="SUPFAM" id="SSF53901">
    <property type="entry name" value="Thiolase-like"/>
    <property type="match status" value="2"/>
</dbReference>
<dbReference type="UniPathway" id="UPA00915"/>
<evidence type="ECO:0000256" key="8">
    <source>
        <dbReference type="ARBA" id="ARBA00023315"/>
    </source>
</evidence>
<keyword evidence="8" id="KW-0012">Acyltransferase</keyword>
<sequence>MSSKTTGDGLPDVVVTALASTNALATNAEDTWQQLLEGQSGIRRLDKPFVDEYNMPVRIGGELREEFDQYLDRVELRRLSYMQKMSRVLGRRLWEAAGSPEVDTRRLLVSIGLALASTEAMIKLYDDFRERGVRAANPLAVQMHMPNAPAASVGLDLKARAGITSPVLADASGAAAIAEAWQGIVLGEADVAICGGVENVIEAVPVAAFTNLGWLSANDDDPAGACRPFDIDRDGMVFGEAGALMLIETEEHAKARGAPILARLMGASITSDGYDVVNPDPSGERAGDAITRAIALAGIQPTDIDHVNAHATGTTFGDLAEAHAIRRALGDHPAAVYAPKAALGNSLGAAGAVEAVLTVQALRDGIIPATRNLKTLDPEIDLDVVADRPRHGDYRYAVSNSFGLGGNNVVLAFGAP</sequence>
<dbReference type="KEGG" id="mrh:MycrhN_0961"/>
<keyword evidence="7" id="KW-0275">Fatty acid biosynthesis</keyword>
<keyword evidence="7" id="KW-0443">Lipid metabolism</keyword>
<feature type="domain" description="Ketosynthase family 3 (KS3)" evidence="10">
    <location>
        <begin position="10"/>
        <end position="415"/>
    </location>
</feature>
<evidence type="ECO:0000256" key="1">
    <source>
        <dbReference type="ARBA" id="ARBA00004496"/>
    </source>
</evidence>
<dbReference type="InterPro" id="IPR000794">
    <property type="entry name" value="Beta-ketoacyl_synthase"/>
</dbReference>
<name>G8RSW7_MYCRN</name>
<dbReference type="Proteomes" id="UP000005442">
    <property type="component" value="Chromosome"/>
</dbReference>
<dbReference type="PANTHER" id="PTHR11712:SF336">
    <property type="entry name" value="3-OXOACYL-[ACYL-CARRIER-PROTEIN] SYNTHASE, MITOCHONDRIAL"/>
    <property type="match status" value="1"/>
</dbReference>
<evidence type="ECO:0000259" key="10">
    <source>
        <dbReference type="PROSITE" id="PS52004"/>
    </source>
</evidence>
<dbReference type="GO" id="GO:0030497">
    <property type="term" value="P:fatty acid elongation"/>
    <property type="evidence" value="ECO:0007669"/>
    <property type="project" value="UniProtKB-ARBA"/>
</dbReference>
<protein>
    <submittedName>
        <fullName evidence="11">3-oxoacyl-(Acyl-carrier-protein) synthase</fullName>
    </submittedName>
</protein>
<dbReference type="RefSeq" id="WP_014209404.1">
    <property type="nucleotide sequence ID" value="NC_016604.1"/>
</dbReference>
<comment type="pathway">
    <text evidence="2">Lipid metabolism; mycolic acid biosynthesis.</text>
</comment>
<dbReference type="SMART" id="SM00825">
    <property type="entry name" value="PKS_KS"/>
    <property type="match status" value="1"/>
</dbReference>
<dbReference type="InterPro" id="IPR014031">
    <property type="entry name" value="Ketoacyl_synth_C"/>
</dbReference>
<organism evidence="11 12">
    <name type="scientific">Mycolicibacterium rhodesiae (strain NBB3)</name>
    <name type="common">Mycobacterium rhodesiae</name>
    <dbReference type="NCBI Taxonomy" id="710685"/>
    <lineage>
        <taxon>Bacteria</taxon>
        <taxon>Bacillati</taxon>
        <taxon>Actinomycetota</taxon>
        <taxon>Actinomycetes</taxon>
        <taxon>Mycobacteriales</taxon>
        <taxon>Mycobacteriaceae</taxon>
        <taxon>Mycolicibacterium</taxon>
    </lineage>
</organism>
<dbReference type="Pfam" id="PF00109">
    <property type="entry name" value="ketoacyl-synt"/>
    <property type="match status" value="1"/>
</dbReference>
<dbReference type="InterPro" id="IPR016039">
    <property type="entry name" value="Thiolase-like"/>
</dbReference>